<geneLocation type="mitochondrion" evidence="11"/>
<dbReference type="GeneID" id="6220781"/>
<keyword evidence="9" id="KW-0249">Electron transport</keyword>
<evidence type="ECO:0000256" key="10">
    <source>
        <dbReference type="SAM" id="SignalP"/>
    </source>
</evidence>
<keyword evidence="5 9" id="KW-0812">Transmembrane</keyword>
<reference evidence="11" key="1">
    <citation type="submission" date="2007-04" db="EMBL/GenBank/DDBJ databases">
        <title>Mitochondrial gene order and molecular phylogenetic analyses indicate that the Leptotrombidium mite is a paraphyletic.</title>
        <authorList>
            <person name="Mitani H."/>
            <person name="Yuasa S."/>
            <person name="Takahashi M."/>
            <person name="Fukunaga M."/>
        </authorList>
    </citation>
    <scope>NUCLEOTIDE SEQUENCE</scope>
    <source>
        <strain evidence="11">TWHW-1</strain>
    </source>
</reference>
<evidence type="ECO:0000256" key="2">
    <source>
        <dbReference type="ARBA" id="ARBA00008472"/>
    </source>
</evidence>
<dbReference type="GO" id="GO:0008137">
    <property type="term" value="F:NADH dehydrogenase (ubiquinone) activity"/>
    <property type="evidence" value="ECO:0007669"/>
    <property type="project" value="UniProtKB-UniRule"/>
</dbReference>
<comment type="subcellular location">
    <subcellularLocation>
        <location evidence="1">Membrane</location>
    </subcellularLocation>
    <subcellularLocation>
        <location evidence="9">Mitochondrion membrane</location>
        <topology evidence="9">Multi-pass membrane protein</topology>
    </subcellularLocation>
</comment>
<protein>
    <recommendedName>
        <fullName evidence="3 9">NADH-ubiquinone oxidoreductase chain 3</fullName>
        <ecNumber evidence="9">7.1.1.2</ecNumber>
    </recommendedName>
</protein>
<keyword evidence="9 11" id="KW-0496">Mitochondrion</keyword>
<dbReference type="PANTHER" id="PTHR11058:SF9">
    <property type="entry name" value="NADH-UBIQUINONE OXIDOREDUCTASE CHAIN 3"/>
    <property type="match status" value="1"/>
</dbReference>
<dbReference type="Gene3D" id="1.20.58.1610">
    <property type="entry name" value="NADH:ubiquinone/plastoquinone oxidoreductase, chain 3"/>
    <property type="match status" value="1"/>
</dbReference>
<feature type="signal peptide" evidence="10">
    <location>
        <begin position="1"/>
        <end position="19"/>
    </location>
</feature>
<dbReference type="GO" id="GO:0030964">
    <property type="term" value="C:NADH dehydrogenase complex"/>
    <property type="evidence" value="ECO:0007669"/>
    <property type="project" value="TreeGrafter"/>
</dbReference>
<dbReference type="PANTHER" id="PTHR11058">
    <property type="entry name" value="NADH-UBIQUINONE OXIDOREDUCTASE CHAIN 3"/>
    <property type="match status" value="1"/>
</dbReference>
<keyword evidence="4 9" id="KW-0813">Transport</keyword>
<keyword evidence="6 9" id="KW-1133">Transmembrane helix</keyword>
<dbReference type="CTD" id="4537"/>
<keyword evidence="10" id="KW-0732">Signal</keyword>
<dbReference type="InterPro" id="IPR000440">
    <property type="entry name" value="NADH_UbQ/plastoQ_OxRdtase_su3"/>
</dbReference>
<proteinExistence type="inferred from homology"/>
<dbReference type="AlphaFoldDB" id="B3IUL1"/>
<dbReference type="GO" id="GO:0031966">
    <property type="term" value="C:mitochondrial membrane"/>
    <property type="evidence" value="ECO:0007669"/>
    <property type="project" value="UniProtKB-SubCell"/>
</dbReference>
<dbReference type="EMBL" id="AB300500">
    <property type="protein sequence ID" value="BAG24165.1"/>
    <property type="molecule type" value="Genomic_DNA"/>
</dbReference>
<evidence type="ECO:0000256" key="3">
    <source>
        <dbReference type="ARBA" id="ARBA00021007"/>
    </source>
</evidence>
<feature type="transmembrane region" description="Helical" evidence="9">
    <location>
        <begin position="50"/>
        <end position="71"/>
    </location>
</feature>
<keyword evidence="9" id="KW-0679">Respiratory chain</keyword>
<keyword evidence="9" id="KW-0520">NAD</keyword>
<keyword evidence="9" id="KW-0830">Ubiquinone</keyword>
<comment type="function">
    <text evidence="9">Core subunit of the mitochondrial membrane respiratory chain NADH dehydrogenase (Complex I) which catalyzes electron transfer from NADH through the respiratory chain, using ubiquinone as an electron acceptor. Essential for the catalytic activity of complex I.</text>
</comment>
<feature type="chain" id="PRO_5002789717" description="NADH-ubiquinone oxidoreductase chain 3" evidence="10">
    <location>
        <begin position="20"/>
        <end position="110"/>
    </location>
</feature>
<evidence type="ECO:0000256" key="5">
    <source>
        <dbReference type="ARBA" id="ARBA00022692"/>
    </source>
</evidence>
<accession>B3IUL1</accession>
<keyword evidence="9" id="KW-1278">Translocase</keyword>
<gene>
    <name evidence="11" type="primary">ND3</name>
</gene>
<comment type="catalytic activity">
    <reaction evidence="8 9">
        <text>a ubiquinone + NADH + 5 H(+)(in) = a ubiquinol + NAD(+) + 4 H(+)(out)</text>
        <dbReference type="Rhea" id="RHEA:29091"/>
        <dbReference type="Rhea" id="RHEA-COMP:9565"/>
        <dbReference type="Rhea" id="RHEA-COMP:9566"/>
        <dbReference type="ChEBI" id="CHEBI:15378"/>
        <dbReference type="ChEBI" id="CHEBI:16389"/>
        <dbReference type="ChEBI" id="CHEBI:17976"/>
        <dbReference type="ChEBI" id="CHEBI:57540"/>
        <dbReference type="ChEBI" id="CHEBI:57945"/>
        <dbReference type="EC" id="7.1.1.2"/>
    </reaction>
</comment>
<comment type="similarity">
    <text evidence="2 9">Belongs to the complex I subunit 3 family.</text>
</comment>
<evidence type="ECO:0000256" key="6">
    <source>
        <dbReference type="ARBA" id="ARBA00022989"/>
    </source>
</evidence>
<keyword evidence="7 9" id="KW-0472">Membrane</keyword>
<organism evidence="11">
    <name type="scientific">Walchia hayashii</name>
    <dbReference type="NCBI Taxonomy" id="436352"/>
    <lineage>
        <taxon>Eukaryota</taxon>
        <taxon>Metazoa</taxon>
        <taxon>Ecdysozoa</taxon>
        <taxon>Arthropoda</taxon>
        <taxon>Chelicerata</taxon>
        <taxon>Arachnida</taxon>
        <taxon>Acari</taxon>
        <taxon>Acariformes</taxon>
        <taxon>Trombidiformes</taxon>
        <taxon>Prostigmata</taxon>
        <taxon>Anystina</taxon>
        <taxon>Parasitengona</taxon>
        <taxon>Trombiculoidea</taxon>
        <taxon>Trombiculidae</taxon>
        <taxon>Walchia</taxon>
    </lineage>
</organism>
<evidence type="ECO:0000256" key="8">
    <source>
        <dbReference type="ARBA" id="ARBA00049551"/>
    </source>
</evidence>
<evidence type="ECO:0000256" key="7">
    <source>
        <dbReference type="ARBA" id="ARBA00023136"/>
    </source>
</evidence>
<name>B3IUL1_9ACAR</name>
<evidence type="ECO:0000256" key="4">
    <source>
        <dbReference type="ARBA" id="ARBA00022448"/>
    </source>
</evidence>
<dbReference type="Pfam" id="PF00507">
    <property type="entry name" value="Oxidored_q4"/>
    <property type="match status" value="1"/>
</dbReference>
<dbReference type="InterPro" id="IPR038430">
    <property type="entry name" value="NDAH_ubi_oxred_su3_sf"/>
</dbReference>
<dbReference type="EC" id="7.1.1.2" evidence="9"/>
<evidence type="ECO:0000256" key="1">
    <source>
        <dbReference type="ARBA" id="ARBA00004370"/>
    </source>
</evidence>
<evidence type="ECO:0000313" key="11">
    <source>
        <dbReference type="EMBL" id="BAG24165.1"/>
    </source>
</evidence>
<sequence>MNIMMTTLMLMIMLITTWTIISPTEKENQTMNSPFESGFENFNSSFIPFSSQYFMIALVFLIFDLEIVMTLPMPQSTEKEKTTTMVSAFLVALMILMMKEMKISSTEWMK</sequence>
<evidence type="ECO:0000256" key="9">
    <source>
        <dbReference type="RuleBase" id="RU003640"/>
    </source>
</evidence>
<dbReference type="RefSeq" id="YP_001837109.1">
    <property type="nucleotide sequence ID" value="NC_010595.1"/>
</dbReference>